<protein>
    <recommendedName>
        <fullName evidence="6">PPM-type phosphatase domain-containing protein</fullName>
    </recommendedName>
</protein>
<accession>A0A7S0L8L0</accession>
<dbReference type="InterPro" id="IPR000222">
    <property type="entry name" value="PP2C_BS"/>
</dbReference>
<dbReference type="Pfam" id="PF00481">
    <property type="entry name" value="PP2C"/>
    <property type="match status" value="1"/>
</dbReference>
<dbReference type="SMART" id="SM00332">
    <property type="entry name" value="PP2Cc"/>
    <property type="match status" value="1"/>
</dbReference>
<proteinExistence type="inferred from homology"/>
<evidence type="ECO:0000256" key="1">
    <source>
        <dbReference type="ARBA" id="ARBA00022723"/>
    </source>
</evidence>
<sequence length="378" mass="41723">MAASSDKDNFRMRRLSISDNQAKNADAKTPTPARPARARRMSMSPEMGAAKKMEDLPFPLEKVGTYSCHGVEPGNRQGETNAKINQDRGCVVYPFAEPEKAIFKQALFCVFDGHGACGDKVSNFSMLKLHERLEAKLRERDDGGDEDYVQEKLKECFVYVDEEMRKNTQIDAELSGTTAVACVCRQYASTPDQVHLFMANAGDSRAILGTKPGTASGELACEDLTIDQKPDTPAEMRRIKKKGGFVSPPEEDWGGPARVWLDATQTLPGLAMARSIGDHLVKSIGVIAEPEVSAKVCPMENTFMVMASDGVWEFLESMDAAKLVNDSIWQSSTDACTKLIETAALKWRVEEGDYRDDITAICIKVKEMNEFHFANKSA</sequence>
<keyword evidence="1" id="KW-0479">Metal-binding</keyword>
<dbReference type="GO" id="GO:0004722">
    <property type="term" value="F:protein serine/threonine phosphatase activity"/>
    <property type="evidence" value="ECO:0007669"/>
    <property type="project" value="InterPro"/>
</dbReference>
<dbReference type="GO" id="GO:0046872">
    <property type="term" value="F:metal ion binding"/>
    <property type="evidence" value="ECO:0007669"/>
    <property type="project" value="UniProtKB-KW"/>
</dbReference>
<evidence type="ECO:0000256" key="5">
    <source>
        <dbReference type="SAM" id="MobiDB-lite"/>
    </source>
</evidence>
<evidence type="ECO:0000256" key="3">
    <source>
        <dbReference type="ARBA" id="ARBA00022912"/>
    </source>
</evidence>
<dbReference type="PROSITE" id="PS51746">
    <property type="entry name" value="PPM_2"/>
    <property type="match status" value="1"/>
</dbReference>
<dbReference type="EMBL" id="HBEY01018394">
    <property type="protein sequence ID" value="CAD8605527.1"/>
    <property type="molecule type" value="Transcribed_RNA"/>
</dbReference>
<dbReference type="PROSITE" id="PS01032">
    <property type="entry name" value="PPM_1"/>
    <property type="match status" value="1"/>
</dbReference>
<feature type="domain" description="PPM-type phosphatase" evidence="6">
    <location>
        <begin position="65"/>
        <end position="365"/>
    </location>
</feature>
<dbReference type="PANTHER" id="PTHR47992">
    <property type="entry name" value="PROTEIN PHOSPHATASE"/>
    <property type="match status" value="1"/>
</dbReference>
<keyword evidence="3 4" id="KW-0904">Protein phosphatase</keyword>
<dbReference type="CDD" id="cd00143">
    <property type="entry name" value="PP2Cc"/>
    <property type="match status" value="1"/>
</dbReference>
<gene>
    <name evidence="7" type="ORF">CPEL01642_LOCUS8862</name>
</gene>
<reference evidence="7" key="1">
    <citation type="submission" date="2021-01" db="EMBL/GenBank/DDBJ databases">
        <authorList>
            <person name="Corre E."/>
            <person name="Pelletier E."/>
            <person name="Niang G."/>
            <person name="Scheremetjew M."/>
            <person name="Finn R."/>
            <person name="Kale V."/>
            <person name="Holt S."/>
            <person name="Cochrane G."/>
            <person name="Meng A."/>
            <person name="Brown T."/>
            <person name="Cohen L."/>
        </authorList>
    </citation>
    <scope>NUCLEOTIDE SEQUENCE</scope>
    <source>
        <strain evidence="7">PLY182g</strain>
    </source>
</reference>
<name>A0A7S0L8L0_9EUKA</name>
<evidence type="ECO:0000259" key="6">
    <source>
        <dbReference type="PROSITE" id="PS51746"/>
    </source>
</evidence>
<feature type="compositionally biased region" description="Basic and acidic residues" evidence="5">
    <location>
        <begin position="1"/>
        <end position="11"/>
    </location>
</feature>
<dbReference type="InterPro" id="IPR001932">
    <property type="entry name" value="PPM-type_phosphatase-like_dom"/>
</dbReference>
<feature type="compositionally biased region" description="Low complexity" evidence="5">
    <location>
        <begin position="27"/>
        <end position="45"/>
    </location>
</feature>
<comment type="similarity">
    <text evidence="4">Belongs to the PP2C family.</text>
</comment>
<feature type="region of interest" description="Disordered" evidence="5">
    <location>
        <begin position="1"/>
        <end position="45"/>
    </location>
</feature>
<keyword evidence="2 4" id="KW-0378">Hydrolase</keyword>
<evidence type="ECO:0000256" key="4">
    <source>
        <dbReference type="RuleBase" id="RU003465"/>
    </source>
</evidence>
<dbReference type="InterPro" id="IPR015655">
    <property type="entry name" value="PP2C"/>
</dbReference>
<dbReference type="Gene3D" id="3.60.40.10">
    <property type="entry name" value="PPM-type phosphatase domain"/>
    <property type="match status" value="1"/>
</dbReference>
<evidence type="ECO:0000313" key="7">
    <source>
        <dbReference type="EMBL" id="CAD8605527.1"/>
    </source>
</evidence>
<evidence type="ECO:0000256" key="2">
    <source>
        <dbReference type="ARBA" id="ARBA00022801"/>
    </source>
</evidence>
<organism evidence="7">
    <name type="scientific">Coccolithus braarudii</name>
    <dbReference type="NCBI Taxonomy" id="221442"/>
    <lineage>
        <taxon>Eukaryota</taxon>
        <taxon>Haptista</taxon>
        <taxon>Haptophyta</taxon>
        <taxon>Prymnesiophyceae</taxon>
        <taxon>Coccolithales</taxon>
        <taxon>Coccolithaceae</taxon>
        <taxon>Coccolithus</taxon>
    </lineage>
</organism>
<dbReference type="AlphaFoldDB" id="A0A7S0L8L0"/>
<dbReference type="SUPFAM" id="SSF81606">
    <property type="entry name" value="PP2C-like"/>
    <property type="match status" value="1"/>
</dbReference>
<dbReference type="InterPro" id="IPR036457">
    <property type="entry name" value="PPM-type-like_dom_sf"/>
</dbReference>